<accession>A0A9N8KQT9</accession>
<evidence type="ECO:0000256" key="1">
    <source>
        <dbReference type="SAM" id="MobiDB-lite"/>
    </source>
</evidence>
<protein>
    <submittedName>
        <fullName evidence="2">Uncharacterized protein</fullName>
    </submittedName>
</protein>
<evidence type="ECO:0000313" key="3">
    <source>
        <dbReference type="Proteomes" id="UP001154114"/>
    </source>
</evidence>
<evidence type="ECO:0000313" key="2">
    <source>
        <dbReference type="EMBL" id="CAD0196791.1"/>
    </source>
</evidence>
<keyword evidence="3" id="KW-1185">Reference proteome</keyword>
<sequence length="157" mass="16686">MWTNLEIIGECGSCGVRGSFLPIDAIRLPSPAGEQPLGNSVELATQRRQIQLVGSKMRNHVHFKVAVGRVLGARVGAGNGKCRHQRATPQPAGRVGKALFAWASRARAQTNGDTALKIELGLRVRADTGGAADLPGHPRPSRESPAIPTAILLLHRP</sequence>
<dbReference type="AlphaFoldDB" id="A0A9N8KQT9"/>
<name>A0A9N8KQT9_CHRIL</name>
<feature type="region of interest" description="Disordered" evidence="1">
    <location>
        <begin position="129"/>
        <end position="148"/>
    </location>
</feature>
<reference evidence="2" key="1">
    <citation type="submission" date="2021-12" db="EMBL/GenBank/DDBJ databases">
        <authorList>
            <person name="King R."/>
        </authorList>
    </citation>
    <scope>NUCLEOTIDE SEQUENCE</scope>
</reference>
<organism evidence="2 3">
    <name type="scientific">Chrysodeixis includens</name>
    <name type="common">Soybean looper</name>
    <name type="synonym">Pseudoplusia includens</name>
    <dbReference type="NCBI Taxonomy" id="689277"/>
    <lineage>
        <taxon>Eukaryota</taxon>
        <taxon>Metazoa</taxon>
        <taxon>Ecdysozoa</taxon>
        <taxon>Arthropoda</taxon>
        <taxon>Hexapoda</taxon>
        <taxon>Insecta</taxon>
        <taxon>Pterygota</taxon>
        <taxon>Neoptera</taxon>
        <taxon>Endopterygota</taxon>
        <taxon>Lepidoptera</taxon>
        <taxon>Glossata</taxon>
        <taxon>Ditrysia</taxon>
        <taxon>Noctuoidea</taxon>
        <taxon>Noctuidae</taxon>
        <taxon>Plusiinae</taxon>
        <taxon>Chrysodeixis</taxon>
    </lineage>
</organism>
<dbReference type="EMBL" id="LR824008">
    <property type="protein sequence ID" value="CAD0196791.1"/>
    <property type="molecule type" value="Genomic_DNA"/>
</dbReference>
<gene>
    <name evidence="2" type="ORF">CINC_LOCUS11079</name>
</gene>
<dbReference type="OrthoDB" id="7464717at2759"/>
<proteinExistence type="predicted"/>
<dbReference type="Proteomes" id="UP001154114">
    <property type="component" value="Chromosome 5"/>
</dbReference>